<dbReference type="GO" id="GO:0002132">
    <property type="term" value="P:wobble position uridine ribose methylation"/>
    <property type="evidence" value="ECO:0007669"/>
    <property type="project" value="TreeGrafter"/>
</dbReference>
<accession>F8RBZ8</accession>
<evidence type="ECO:0000256" key="6">
    <source>
        <dbReference type="PIRSR" id="PIRSR029256-1"/>
    </source>
</evidence>
<evidence type="ECO:0000259" key="7">
    <source>
        <dbReference type="Pfam" id="PF00588"/>
    </source>
</evidence>
<dbReference type="InterPro" id="IPR029028">
    <property type="entry name" value="Alpha/beta_knot_MTases"/>
</dbReference>
<dbReference type="Gene3D" id="3.40.1280.10">
    <property type="match status" value="1"/>
</dbReference>
<dbReference type="InterPro" id="IPR016914">
    <property type="entry name" value="TrmL"/>
</dbReference>
<dbReference type="PANTHER" id="PTHR42971">
    <property type="entry name" value="TRNA (CYTIDINE(34)-2'-O)-METHYLTRANSFERASE"/>
    <property type="match status" value="1"/>
</dbReference>
<reference evidence="8" key="1">
    <citation type="journal article" date="2012" name="Microbiology">
        <title>Localization and molecular characterization of putative O antigen gene clusters of Providencia species.</title>
        <authorList>
            <person name="Ovchinnikova O.G."/>
            <person name="Liu B."/>
            <person name="Guo D."/>
            <person name="Kocharova N.A."/>
            <person name="Shashkov A.S."/>
            <person name="Chen M."/>
            <person name="Feng L."/>
            <person name="Rozalski A."/>
            <person name="Knirel Y.A."/>
            <person name="Wang L."/>
        </authorList>
    </citation>
    <scope>NUCLEOTIDE SEQUENCE</scope>
</reference>
<dbReference type="GO" id="GO:0002131">
    <property type="term" value="P:wobble position cytosine ribose methylation"/>
    <property type="evidence" value="ECO:0007669"/>
    <property type="project" value="TreeGrafter"/>
</dbReference>
<dbReference type="SUPFAM" id="SSF75217">
    <property type="entry name" value="alpha/beta knot"/>
    <property type="match status" value="1"/>
</dbReference>
<evidence type="ECO:0000256" key="3">
    <source>
        <dbReference type="ARBA" id="ARBA00022679"/>
    </source>
</evidence>
<evidence type="ECO:0000313" key="8">
    <source>
        <dbReference type="EMBL" id="AEB61505.1"/>
    </source>
</evidence>
<dbReference type="GO" id="GO:0003723">
    <property type="term" value="F:RNA binding"/>
    <property type="evidence" value="ECO:0007669"/>
    <property type="project" value="InterPro"/>
</dbReference>
<keyword evidence="4 6" id="KW-0949">S-adenosyl-L-methionine</keyword>
<dbReference type="InterPro" id="IPR001537">
    <property type="entry name" value="SpoU_MeTrfase"/>
</dbReference>
<dbReference type="Pfam" id="PF00588">
    <property type="entry name" value="SpoU_methylase"/>
    <property type="match status" value="1"/>
</dbReference>
<dbReference type="PIRSF" id="PIRSF029256">
    <property type="entry name" value="SpoU_TrmH_prd"/>
    <property type="match status" value="1"/>
</dbReference>
<feature type="binding site" evidence="6">
    <location>
        <position position="89"/>
    </location>
    <ligand>
        <name>S-adenosyl-L-methionine</name>
        <dbReference type="ChEBI" id="CHEBI:59789"/>
    </ligand>
</feature>
<feature type="binding site" evidence="6">
    <location>
        <position position="97"/>
    </location>
    <ligand>
        <name>S-adenosyl-L-methionine</name>
        <dbReference type="ChEBI" id="CHEBI:59789"/>
    </ligand>
</feature>
<protein>
    <submittedName>
        <fullName evidence="8">YibK</fullName>
    </submittedName>
</protein>
<sequence>MRRTGLDYSEFTDIKHHHDYYAFLEIEGLNPDNNQSPTGARVFVLTTKDKPSHSNVSYRENDYLMFEPETRGLPPYVLDNMPIKQKILIPMQAENRSINLSNSVAVVVFEIWRQLGCPGALLKY</sequence>
<feature type="domain" description="tRNA/rRNA methyltransferase SpoU type" evidence="7">
    <location>
        <begin position="37"/>
        <end position="108"/>
    </location>
</feature>
<keyword evidence="1" id="KW-0963">Cytoplasm</keyword>
<dbReference type="GO" id="GO:0008173">
    <property type="term" value="F:RNA methyltransferase activity"/>
    <property type="evidence" value="ECO:0007669"/>
    <property type="project" value="InterPro"/>
</dbReference>
<evidence type="ECO:0000256" key="1">
    <source>
        <dbReference type="ARBA" id="ARBA00022490"/>
    </source>
</evidence>
<evidence type="ECO:0000256" key="4">
    <source>
        <dbReference type="ARBA" id="ARBA00022691"/>
    </source>
</evidence>
<evidence type="ECO:0000256" key="5">
    <source>
        <dbReference type="ARBA" id="ARBA00022694"/>
    </source>
</evidence>
<evidence type="ECO:0000256" key="2">
    <source>
        <dbReference type="ARBA" id="ARBA00022603"/>
    </source>
</evidence>
<keyword evidence="5" id="KW-0819">tRNA processing</keyword>
<dbReference type="InterPro" id="IPR029026">
    <property type="entry name" value="tRNA_m1G_MTases_N"/>
</dbReference>
<dbReference type="PANTHER" id="PTHR42971:SF1">
    <property type="entry name" value="TRNA (CYTIDINE(34)-2'-O)-METHYLTRANSFERASE"/>
    <property type="match status" value="1"/>
</dbReference>
<gene>
    <name evidence="8" type="primary">yibK</name>
</gene>
<keyword evidence="2" id="KW-0489">Methyltransferase</keyword>
<keyword evidence="3" id="KW-0808">Transferase</keyword>
<dbReference type="EMBL" id="HM583639">
    <property type="protein sequence ID" value="AEB61505.1"/>
    <property type="molecule type" value="Genomic_DNA"/>
</dbReference>
<feature type="binding site" evidence="6">
    <location>
        <position position="45"/>
    </location>
    <ligand>
        <name>S-adenosyl-L-methionine</name>
        <dbReference type="ChEBI" id="CHEBI:59789"/>
    </ligand>
</feature>
<dbReference type="AlphaFoldDB" id="F8RBZ8"/>
<organism evidence="8">
    <name type="scientific">Providencia alcalifaciens</name>
    <dbReference type="NCBI Taxonomy" id="126385"/>
    <lineage>
        <taxon>Bacteria</taxon>
        <taxon>Pseudomonadati</taxon>
        <taxon>Pseudomonadota</taxon>
        <taxon>Gammaproteobacteria</taxon>
        <taxon>Enterobacterales</taxon>
        <taxon>Morganellaceae</taxon>
        <taxon>Providencia</taxon>
    </lineage>
</organism>
<name>F8RBZ8_9GAMM</name>
<proteinExistence type="predicted"/>